<feature type="compositionally biased region" description="Low complexity" evidence="1">
    <location>
        <begin position="76"/>
        <end position="104"/>
    </location>
</feature>
<proteinExistence type="predicted"/>
<evidence type="ECO:0000313" key="3">
    <source>
        <dbReference type="EMBL" id="TQD89205.1"/>
    </source>
</evidence>
<feature type="signal peptide" evidence="2">
    <location>
        <begin position="1"/>
        <end position="22"/>
    </location>
</feature>
<organism evidence="3 4">
    <name type="scientific">Malus baccata</name>
    <name type="common">Siberian crab apple</name>
    <name type="synonym">Pyrus baccata</name>
    <dbReference type="NCBI Taxonomy" id="106549"/>
    <lineage>
        <taxon>Eukaryota</taxon>
        <taxon>Viridiplantae</taxon>
        <taxon>Streptophyta</taxon>
        <taxon>Embryophyta</taxon>
        <taxon>Tracheophyta</taxon>
        <taxon>Spermatophyta</taxon>
        <taxon>Magnoliopsida</taxon>
        <taxon>eudicotyledons</taxon>
        <taxon>Gunneridae</taxon>
        <taxon>Pentapetalae</taxon>
        <taxon>rosids</taxon>
        <taxon>fabids</taxon>
        <taxon>Rosales</taxon>
        <taxon>Rosaceae</taxon>
        <taxon>Amygdaloideae</taxon>
        <taxon>Maleae</taxon>
        <taxon>Malus</taxon>
    </lineage>
</organism>
<evidence type="ECO:0000256" key="1">
    <source>
        <dbReference type="SAM" id="MobiDB-lite"/>
    </source>
</evidence>
<dbReference type="AlphaFoldDB" id="A0A540LRV3"/>
<dbReference type="Proteomes" id="UP000315295">
    <property type="component" value="Unassembled WGS sequence"/>
</dbReference>
<feature type="chain" id="PRO_5021980503" evidence="2">
    <location>
        <begin position="23"/>
        <end position="161"/>
    </location>
</feature>
<accession>A0A540LRV3</accession>
<evidence type="ECO:0000256" key="2">
    <source>
        <dbReference type="SAM" id="SignalP"/>
    </source>
</evidence>
<comment type="caution">
    <text evidence="3">The sequence shown here is derived from an EMBL/GenBank/DDBJ whole genome shotgun (WGS) entry which is preliminary data.</text>
</comment>
<sequence length="161" mass="18805">MLKKKKLFLWFTILYELPWILKLDYGFVEYDDGAWDFLSQLERKLFILWWDKFHLDHLKPDVFKAKRTLPDRQCAIEPSRSTPKSSSSTKIEKLSSLIESSPSCSKKDLKDKVLKILELDGLDVKETKSEVVSSHHNMDKDYGDDNEDNCYGICPSIRNKA</sequence>
<protein>
    <submittedName>
        <fullName evidence="3">Uncharacterized protein</fullName>
    </submittedName>
</protein>
<reference evidence="3 4" key="1">
    <citation type="journal article" date="2019" name="G3 (Bethesda)">
        <title>Sequencing of a Wild Apple (Malus baccata) Genome Unravels the Differences Between Cultivated and Wild Apple Species Regarding Disease Resistance and Cold Tolerance.</title>
        <authorList>
            <person name="Chen X."/>
        </authorList>
    </citation>
    <scope>NUCLEOTIDE SEQUENCE [LARGE SCALE GENOMIC DNA]</scope>
    <source>
        <strain evidence="4">cv. Shandingzi</strain>
        <tissue evidence="3">Leaves</tissue>
    </source>
</reference>
<name>A0A540LRV3_MALBA</name>
<evidence type="ECO:0000313" key="4">
    <source>
        <dbReference type="Proteomes" id="UP000315295"/>
    </source>
</evidence>
<keyword evidence="4" id="KW-1185">Reference proteome</keyword>
<feature type="region of interest" description="Disordered" evidence="1">
    <location>
        <begin position="74"/>
        <end position="107"/>
    </location>
</feature>
<keyword evidence="2" id="KW-0732">Signal</keyword>
<dbReference type="EMBL" id="VIEB01000487">
    <property type="protein sequence ID" value="TQD89205.1"/>
    <property type="molecule type" value="Genomic_DNA"/>
</dbReference>
<gene>
    <name evidence="3" type="ORF">C1H46_025250</name>
</gene>